<comment type="subcellular location">
    <subcellularLocation>
        <location evidence="1">Cell inner membrane</location>
        <topology evidence="1">Lipid-anchor</topology>
    </subcellularLocation>
</comment>
<evidence type="ECO:0000256" key="2">
    <source>
        <dbReference type="ARBA" id="ARBA00009477"/>
    </source>
</evidence>
<evidence type="ECO:0000259" key="6">
    <source>
        <dbReference type="Pfam" id="PF25944"/>
    </source>
</evidence>
<gene>
    <name evidence="8" type="ORF">TAO_0463</name>
</gene>
<dbReference type="PANTHER" id="PTHR30158:SF3">
    <property type="entry name" value="MULTIDRUG EFFLUX PUMP SUBUNIT ACRA-RELATED"/>
    <property type="match status" value="1"/>
</dbReference>
<evidence type="ECO:0000256" key="1">
    <source>
        <dbReference type="ARBA" id="ARBA00004519"/>
    </source>
</evidence>
<dbReference type="InterPro" id="IPR058627">
    <property type="entry name" value="MdtA-like_C"/>
</dbReference>
<organism evidence="8 9">
    <name type="scientific">Candidatus Nitrosoglobus terrae</name>
    <dbReference type="NCBI Taxonomy" id="1630141"/>
    <lineage>
        <taxon>Bacteria</taxon>
        <taxon>Pseudomonadati</taxon>
        <taxon>Pseudomonadota</taxon>
        <taxon>Gammaproteobacteria</taxon>
        <taxon>Chromatiales</taxon>
        <taxon>Chromatiaceae</taxon>
        <taxon>Candidatus Nitrosoglobus</taxon>
    </lineage>
</organism>
<dbReference type="InterPro" id="IPR058624">
    <property type="entry name" value="MdtA-like_HH"/>
</dbReference>
<protein>
    <submittedName>
        <fullName evidence="8">GntR family transcriptional regulator</fullName>
    </submittedName>
</protein>
<keyword evidence="9" id="KW-1185">Reference proteome</keyword>
<dbReference type="Pfam" id="PF25917">
    <property type="entry name" value="BSH_RND"/>
    <property type="match status" value="1"/>
</dbReference>
<dbReference type="InterPro" id="IPR058625">
    <property type="entry name" value="MdtA-like_BSH"/>
</dbReference>
<evidence type="ECO:0000259" key="5">
    <source>
        <dbReference type="Pfam" id="PF25917"/>
    </source>
</evidence>
<dbReference type="RefSeq" id="WP_096526442.1">
    <property type="nucleotide sequence ID" value="NZ_AP014836.1"/>
</dbReference>
<feature type="domain" description="Multidrug resistance protein MdtA-like C-terminal permuted SH3" evidence="7">
    <location>
        <begin position="308"/>
        <end position="369"/>
    </location>
</feature>
<dbReference type="Gene3D" id="2.40.30.170">
    <property type="match status" value="1"/>
</dbReference>
<comment type="similarity">
    <text evidence="2">Belongs to the membrane fusion protein (MFP) (TC 8.A.1) family.</text>
</comment>
<dbReference type="FunFam" id="2.40.420.20:FF:000001">
    <property type="entry name" value="Efflux RND transporter periplasmic adaptor subunit"/>
    <property type="match status" value="1"/>
</dbReference>
<dbReference type="Gene3D" id="2.40.50.100">
    <property type="match status" value="1"/>
</dbReference>
<dbReference type="OrthoDB" id="9800613at2"/>
<dbReference type="Pfam" id="PF25967">
    <property type="entry name" value="RND-MFP_C"/>
    <property type="match status" value="1"/>
</dbReference>
<evidence type="ECO:0000259" key="4">
    <source>
        <dbReference type="Pfam" id="PF25876"/>
    </source>
</evidence>
<name>A0A1Q2SL45_9GAMM</name>
<reference evidence="8 9" key="1">
    <citation type="journal article" date="2017" name="ISME J.">
        <title>An acid-tolerant ammonia-oxidizing ?-proteobacterium from soil.</title>
        <authorList>
            <person name="Hayatsu M."/>
            <person name="Tago K."/>
            <person name="Uchiyama I."/>
            <person name="Toyoda A."/>
            <person name="Wang Y."/>
            <person name="Shimomura Y."/>
            <person name="Okubo T."/>
            <person name="Kurisu F."/>
            <person name="Hirono Y."/>
            <person name="Nonaka K."/>
            <person name="Akiyama H."/>
            <person name="Itoh T."/>
            <person name="Takami H."/>
        </authorList>
    </citation>
    <scope>NUCLEOTIDE SEQUENCE [LARGE SCALE GENOMIC DNA]</scope>
    <source>
        <strain evidence="8 9">TAO100</strain>
    </source>
</reference>
<dbReference type="Proteomes" id="UP000243679">
    <property type="component" value="Chromosome"/>
</dbReference>
<dbReference type="SUPFAM" id="SSF111369">
    <property type="entry name" value="HlyD-like secretion proteins"/>
    <property type="match status" value="1"/>
</dbReference>
<feature type="domain" description="Multidrug resistance protein MdtA-like barrel-sandwich hybrid" evidence="5">
    <location>
        <begin position="62"/>
        <end position="198"/>
    </location>
</feature>
<dbReference type="EMBL" id="AP014836">
    <property type="protein sequence ID" value="BAW79833.1"/>
    <property type="molecule type" value="Genomic_DNA"/>
</dbReference>
<dbReference type="PANTHER" id="PTHR30158">
    <property type="entry name" value="ACRA/E-RELATED COMPONENT OF DRUG EFFLUX TRANSPORTER"/>
    <property type="match status" value="1"/>
</dbReference>
<evidence type="ECO:0000313" key="8">
    <source>
        <dbReference type="EMBL" id="BAW79833.1"/>
    </source>
</evidence>
<dbReference type="AlphaFoldDB" id="A0A1Q2SL45"/>
<dbReference type="GO" id="GO:0046677">
    <property type="term" value="P:response to antibiotic"/>
    <property type="evidence" value="ECO:0007669"/>
    <property type="project" value="TreeGrafter"/>
</dbReference>
<accession>A0A1Q2SL45</accession>
<dbReference type="Pfam" id="PF25876">
    <property type="entry name" value="HH_MFP_RND"/>
    <property type="match status" value="1"/>
</dbReference>
<evidence type="ECO:0000256" key="3">
    <source>
        <dbReference type="SAM" id="SignalP"/>
    </source>
</evidence>
<feature type="signal peptide" evidence="3">
    <location>
        <begin position="1"/>
        <end position="19"/>
    </location>
</feature>
<dbReference type="Pfam" id="PF25944">
    <property type="entry name" value="Beta-barrel_RND"/>
    <property type="match status" value="1"/>
</dbReference>
<proteinExistence type="inferred from homology"/>
<sequence>MQPLVLNVLILCISLLAIAGCSDKNGPQGTLAPPAPKVGIIQAQPQDLPLTKEQVGRLSPYRSADVRARVAGILLKRAYDEGTEVKKGQLLFQIDPLPFKAVLDANLAILAQTQATYTNNKINADRARKLIVKGFITQTDLNNAEAAERTAAAAVQQAQANVQTARINLSYTDVISPISGRADKQQVTEGALVGKGDQGVDESTLLTTVDQIDPLYVNFTMSIREMEQMRHAQRKGNVTLAKRNQTTVQLTLPDGSPYPELGVVDFSASIVHPETGSVDLRAVVPNPEYYLLPGTFVAIKAKLGRSHNVFLISQEAVQRDTGGTYVMIVSQDSKAIHRNVITQDMREGNWIITGGLKAGEQVIVSGLQRVREGMPVNAIPQELPDDE</sequence>
<dbReference type="GO" id="GO:0022857">
    <property type="term" value="F:transmembrane transporter activity"/>
    <property type="evidence" value="ECO:0007669"/>
    <property type="project" value="InterPro"/>
</dbReference>
<dbReference type="InterPro" id="IPR058626">
    <property type="entry name" value="MdtA-like_b-barrel"/>
</dbReference>
<feature type="domain" description="Multidrug resistance protein MdtA-like beta-barrel" evidence="6">
    <location>
        <begin position="214"/>
        <end position="304"/>
    </location>
</feature>
<evidence type="ECO:0000259" key="7">
    <source>
        <dbReference type="Pfam" id="PF25967"/>
    </source>
</evidence>
<dbReference type="Gene3D" id="2.40.420.20">
    <property type="match status" value="1"/>
</dbReference>
<dbReference type="GO" id="GO:0005886">
    <property type="term" value="C:plasma membrane"/>
    <property type="evidence" value="ECO:0007669"/>
    <property type="project" value="UniProtKB-SubCell"/>
</dbReference>
<feature type="domain" description="Multidrug resistance protein MdtA-like alpha-helical hairpin" evidence="4">
    <location>
        <begin position="108"/>
        <end position="172"/>
    </location>
</feature>
<dbReference type="Gene3D" id="1.10.287.470">
    <property type="entry name" value="Helix hairpin bin"/>
    <property type="match status" value="1"/>
</dbReference>
<dbReference type="NCBIfam" id="TIGR01730">
    <property type="entry name" value="RND_mfp"/>
    <property type="match status" value="1"/>
</dbReference>
<keyword evidence="3" id="KW-0732">Signal</keyword>
<dbReference type="KEGG" id="ntt:TAO_0463"/>
<dbReference type="InterPro" id="IPR006143">
    <property type="entry name" value="RND_pump_MFP"/>
</dbReference>
<feature type="chain" id="PRO_5012569135" evidence="3">
    <location>
        <begin position="20"/>
        <end position="387"/>
    </location>
</feature>
<evidence type="ECO:0000313" key="9">
    <source>
        <dbReference type="Proteomes" id="UP000243679"/>
    </source>
</evidence>